<dbReference type="PANTHER" id="PTHR12591">
    <property type="entry name" value="GLUCOSE-6-PHOSPHATASE"/>
    <property type="match status" value="1"/>
</dbReference>
<gene>
    <name evidence="5" type="primary">G6PC2</name>
</gene>
<dbReference type="GeneTree" id="ENSGT00950000183150"/>
<dbReference type="AlphaFoldDB" id="A0A2K6TB19"/>
<dbReference type="GO" id="GO:0016020">
    <property type="term" value="C:membrane"/>
    <property type="evidence" value="ECO:0007669"/>
    <property type="project" value="UniProtKB-SubCell"/>
</dbReference>
<evidence type="ECO:0000256" key="4">
    <source>
        <dbReference type="ARBA" id="ARBA00023136"/>
    </source>
</evidence>
<evidence type="ECO:0000256" key="1">
    <source>
        <dbReference type="ARBA" id="ARBA00004141"/>
    </source>
</evidence>
<evidence type="ECO:0000313" key="5">
    <source>
        <dbReference type="Ensembl" id="ENSSBOP00000016846.1"/>
    </source>
</evidence>
<evidence type="ECO:0000313" key="6">
    <source>
        <dbReference type="Proteomes" id="UP000233220"/>
    </source>
</evidence>
<organism evidence="5 6">
    <name type="scientific">Saimiri boliviensis boliviensis</name>
    <name type="common">Bolivian squirrel monkey</name>
    <dbReference type="NCBI Taxonomy" id="39432"/>
    <lineage>
        <taxon>Eukaryota</taxon>
        <taxon>Metazoa</taxon>
        <taxon>Chordata</taxon>
        <taxon>Craniata</taxon>
        <taxon>Vertebrata</taxon>
        <taxon>Euteleostomi</taxon>
        <taxon>Mammalia</taxon>
        <taxon>Eutheria</taxon>
        <taxon>Euarchontoglires</taxon>
        <taxon>Primates</taxon>
        <taxon>Haplorrhini</taxon>
        <taxon>Platyrrhini</taxon>
        <taxon>Cebidae</taxon>
        <taxon>Saimiriinae</taxon>
        <taxon>Saimiri</taxon>
    </lineage>
</organism>
<reference evidence="5" key="1">
    <citation type="submission" date="2025-08" db="UniProtKB">
        <authorList>
            <consortium name="Ensembl"/>
        </authorList>
    </citation>
    <scope>IDENTIFICATION</scope>
</reference>
<dbReference type="Proteomes" id="UP000233220">
    <property type="component" value="Unplaced"/>
</dbReference>
<accession>A0A2K6TB19</accession>
<dbReference type="GO" id="GO:0051156">
    <property type="term" value="P:glucose 6-phosphate metabolic process"/>
    <property type="evidence" value="ECO:0007669"/>
    <property type="project" value="TreeGrafter"/>
</dbReference>
<evidence type="ECO:0000256" key="3">
    <source>
        <dbReference type="ARBA" id="ARBA00022989"/>
    </source>
</evidence>
<dbReference type="GO" id="GO:0004346">
    <property type="term" value="F:glucose-6-phosphatase activity"/>
    <property type="evidence" value="ECO:0007669"/>
    <property type="project" value="TreeGrafter"/>
</dbReference>
<keyword evidence="3" id="KW-1133">Transmembrane helix</keyword>
<evidence type="ECO:0000256" key="2">
    <source>
        <dbReference type="ARBA" id="ARBA00022692"/>
    </source>
</evidence>
<comment type="subcellular location">
    <subcellularLocation>
        <location evidence="1">Membrane</location>
        <topology evidence="1">Multi-pass membrane protein</topology>
    </subcellularLocation>
</comment>
<name>A0A2K6TB19_SAIBB</name>
<dbReference type="GO" id="GO:0006094">
    <property type="term" value="P:gluconeogenesis"/>
    <property type="evidence" value="ECO:0007669"/>
    <property type="project" value="TreeGrafter"/>
</dbReference>
<dbReference type="PANTHER" id="PTHR12591:SF1">
    <property type="entry name" value="GLUCOSE-6-PHOSPHATASE 2"/>
    <property type="match status" value="1"/>
</dbReference>
<keyword evidence="2" id="KW-0812">Transmembrane</keyword>
<protein>
    <submittedName>
        <fullName evidence="5">Glucose-6-phosphatase catalytic subunit 2</fullName>
    </submittedName>
</protein>
<sequence length="81" mass="9771">MDFLHRNGVLIIQHLQKDYRAYYNFLNFMSNVGDPRNIFFIYFPLWFQLNQTVGTKMIWVAVIGDWFNLIFKWHAGGRGLR</sequence>
<keyword evidence="4" id="KW-0472">Membrane</keyword>
<keyword evidence="6" id="KW-1185">Reference proteome</keyword>
<proteinExistence type="predicted"/>
<dbReference type="Ensembl" id="ENSSBOT00000033653.1">
    <property type="protein sequence ID" value="ENSSBOP00000016846.1"/>
    <property type="gene ID" value="ENSSBOG00000025087.1"/>
</dbReference>
<reference evidence="5" key="2">
    <citation type="submission" date="2025-09" db="UniProtKB">
        <authorList>
            <consortium name="Ensembl"/>
        </authorList>
    </citation>
    <scope>IDENTIFICATION</scope>
</reference>